<dbReference type="CDD" id="cd05930">
    <property type="entry name" value="A_NRPS"/>
    <property type="match status" value="1"/>
</dbReference>
<dbReference type="InterPro" id="IPR013120">
    <property type="entry name" value="FAR_NAD-bd"/>
</dbReference>
<dbReference type="EMBL" id="UIDD01000012">
    <property type="protein sequence ID" value="SUQ65913.1"/>
    <property type="molecule type" value="Genomic_DNA"/>
</dbReference>
<reference evidence="5" key="1">
    <citation type="submission" date="2018-07" db="EMBL/GenBank/DDBJ databases">
        <authorList>
            <person name="Blom J."/>
        </authorList>
    </citation>
    <scope>NUCLEOTIDE SEQUENCE [LARGE SCALE GENOMIC DNA]</scope>
    <source>
        <strain evidence="5">CCOS 864</strain>
    </source>
</reference>
<dbReference type="Gene3D" id="3.40.50.12780">
    <property type="entry name" value="N-terminal domain of ligase-like"/>
    <property type="match status" value="1"/>
</dbReference>
<protein>
    <submittedName>
        <fullName evidence="4">Linear gramicidin synthase subunit C</fullName>
        <ecNumber evidence="4">5.1.1.-</ecNumber>
    </submittedName>
</protein>
<dbReference type="InterPro" id="IPR045851">
    <property type="entry name" value="AMP-bd_C_sf"/>
</dbReference>
<dbReference type="InterPro" id="IPR020806">
    <property type="entry name" value="PKS_PP-bd"/>
</dbReference>
<dbReference type="InterPro" id="IPR036291">
    <property type="entry name" value="NAD(P)-bd_dom_sf"/>
</dbReference>
<keyword evidence="1" id="KW-0596">Phosphopantetheine</keyword>
<dbReference type="Gene3D" id="3.40.50.720">
    <property type="entry name" value="NAD(P)-binding Rossmann-like Domain"/>
    <property type="match status" value="1"/>
</dbReference>
<dbReference type="Gene3D" id="1.10.1200.10">
    <property type="entry name" value="ACP-like"/>
    <property type="match status" value="1"/>
</dbReference>
<dbReference type="Pfam" id="PF00501">
    <property type="entry name" value="AMP-binding"/>
    <property type="match status" value="1"/>
</dbReference>
<dbReference type="PANTHER" id="PTHR44845:SF6">
    <property type="entry name" value="BETA-ALANINE-ACTIVATING ENZYME"/>
    <property type="match status" value="1"/>
</dbReference>
<dbReference type="SUPFAM" id="SSF47336">
    <property type="entry name" value="ACP-like"/>
    <property type="match status" value="1"/>
</dbReference>
<feature type="domain" description="Carrier" evidence="3">
    <location>
        <begin position="686"/>
        <end position="763"/>
    </location>
</feature>
<organism evidence="4 5">
    <name type="scientific">Pseudomonas wadenswilerensis</name>
    <dbReference type="NCBI Taxonomy" id="1785161"/>
    <lineage>
        <taxon>Bacteria</taxon>
        <taxon>Pseudomonadati</taxon>
        <taxon>Pseudomonadota</taxon>
        <taxon>Gammaproteobacteria</taxon>
        <taxon>Pseudomonadales</taxon>
        <taxon>Pseudomonadaceae</taxon>
        <taxon>Pseudomonas</taxon>
    </lineage>
</organism>
<evidence type="ECO:0000313" key="4">
    <source>
        <dbReference type="EMBL" id="SUQ65913.1"/>
    </source>
</evidence>
<dbReference type="SMART" id="SM00823">
    <property type="entry name" value="PKS_PP"/>
    <property type="match status" value="1"/>
</dbReference>
<dbReference type="Gene3D" id="3.30.300.30">
    <property type="match status" value="1"/>
</dbReference>
<dbReference type="EC" id="5.1.1.-" evidence="4"/>
<dbReference type="GO" id="GO:0031177">
    <property type="term" value="F:phosphopantetheine binding"/>
    <property type="evidence" value="ECO:0007669"/>
    <property type="project" value="InterPro"/>
</dbReference>
<dbReference type="InterPro" id="IPR010071">
    <property type="entry name" value="AA_adenyl_dom"/>
</dbReference>
<sequence length="1152" mass="127601">MRRLEILLIGTSPALTLLHQDLLDHGHALYLADSAAALQQRPWRQPRLLIDDGSLALCASNWHGLGDCALLSLRLGIHLQRDLQSAGELPTLELLCWTGSATAQRLIERQRLGPETSGNGQQLRLNAIASLQEMLALHVSRFSRNPDYLQQAAAINPGQEDLQQGLDWLEQLAWFHRFNQSENQPMLAAAEVPLIERLEQSLRVHADSPALNLNGQRISYAQLHALAAAILQRLPVLPTATEPPVIGVCLGKSAALYASVLAVFGYGAVYLPLDPAHPAERLRYIVKNAGASLLLHDGQVPLDELKVPSLDLRQLPTPLTQPLPSLLRQRPAPDAPCVAIYTSGTTGQPKGVLLSQRNLSHFQAWYSAHVQLDQQSRALQFSTIGFDASLLDILPTWVCGGELVVPTEDQRHDPAQLLTLMREQQVTHAFLPPALLSILPRDQNLRLSHLITGGDVCEPEVIARLAGQCQLHNIYGPTETTVLATTRVFQADDNNRNLGWPIANTRVLILDQGLQPVAENTPGELYIAGPGVGLGYLNNPALSNERFITLTLAGGSPLHLYRTGDIGKWTADGIELCGRRDSQVKIRGFRVEPEEIEHCLRSSGLFHQVAVVIDAQRRILAFCVQATADDGEAALRLHAEQQLPDYMRPAFYQQLAQMPYTANGKIDRQALLAIPPGLTQSNHHFGPVTSVEAQLVGVWSELLELPEQDISTDASFFSLGGHSILLSRLLLAVREQFGRGIAINRFIEMPTVQRLATLVSGEQAQLLGLDTQAERDACRELGLQILPMAQLGDVHKVIVTGANSFLGVHLVEALLEWGASEVACLVRCSASQSAQQRFTAALMENGLHRLDMSRVKVFAADLRQPRLGLAEAEYAYLDSEYGALLHNAAQVNHVLDYRSLAADNVEPLFECLRLCEGRRKKVFNFVSTLSACSAIDADGQVLEQDPAATPPIYIRNGYNLSKWVGERILQRARDQGVWVNLYRPGNITFDSRNGICQPQRNRLMLMLKGSLQLGQVPALELNFDLMPVDFLARFIAFHSSRYQPEQAVFNLHNPEPLSWSDYVSVFRDSGRPFELVSVEQWQRQLRRVDRDNALFDVLGFYLDGFEEDIGDISLIRHGNARAGVERMGARYPQKTPQLLQRGCQYLHDIAFI</sequence>
<keyword evidence="4" id="KW-0413">Isomerase</keyword>
<dbReference type="SUPFAM" id="SSF51735">
    <property type="entry name" value="NAD(P)-binding Rossmann-fold domains"/>
    <property type="match status" value="1"/>
</dbReference>
<dbReference type="PROSITE" id="PS50075">
    <property type="entry name" value="CARRIER"/>
    <property type="match status" value="1"/>
</dbReference>
<dbReference type="Proteomes" id="UP000255177">
    <property type="component" value="Unassembled WGS sequence"/>
</dbReference>
<dbReference type="GO" id="GO:0016853">
    <property type="term" value="F:isomerase activity"/>
    <property type="evidence" value="ECO:0007669"/>
    <property type="project" value="UniProtKB-KW"/>
</dbReference>
<dbReference type="InterPro" id="IPR010080">
    <property type="entry name" value="Thioester_reductase-like_dom"/>
</dbReference>
<evidence type="ECO:0000256" key="1">
    <source>
        <dbReference type="ARBA" id="ARBA00022450"/>
    </source>
</evidence>
<keyword evidence="5" id="KW-1185">Reference proteome</keyword>
<dbReference type="InterPro" id="IPR009081">
    <property type="entry name" value="PP-bd_ACP"/>
</dbReference>
<evidence type="ECO:0000256" key="2">
    <source>
        <dbReference type="ARBA" id="ARBA00022553"/>
    </source>
</evidence>
<evidence type="ECO:0000259" key="3">
    <source>
        <dbReference type="PROSITE" id="PS50075"/>
    </source>
</evidence>
<dbReference type="AlphaFoldDB" id="A0A380T7C4"/>
<keyword evidence="2" id="KW-0597">Phosphoprotein</keyword>
<dbReference type="InterPro" id="IPR000873">
    <property type="entry name" value="AMP-dep_synth/lig_dom"/>
</dbReference>
<accession>A0A380T7C4</accession>
<dbReference type="CDD" id="cd05235">
    <property type="entry name" value="SDR_e1"/>
    <property type="match status" value="1"/>
</dbReference>
<proteinExistence type="predicted"/>
<dbReference type="SUPFAM" id="SSF56801">
    <property type="entry name" value="Acetyl-CoA synthetase-like"/>
    <property type="match status" value="1"/>
</dbReference>
<dbReference type="NCBIfam" id="TIGR01733">
    <property type="entry name" value="AA-adenyl-dom"/>
    <property type="match status" value="1"/>
</dbReference>
<evidence type="ECO:0000313" key="5">
    <source>
        <dbReference type="Proteomes" id="UP000255177"/>
    </source>
</evidence>
<dbReference type="Pfam" id="PF07993">
    <property type="entry name" value="NAD_binding_4"/>
    <property type="match status" value="1"/>
</dbReference>
<name>A0A380T7C4_9PSED</name>
<gene>
    <name evidence="4" type="primary">lgrC</name>
    <name evidence="4" type="ORF">CCOS864_05391</name>
</gene>
<dbReference type="NCBIfam" id="TIGR01746">
    <property type="entry name" value="Thioester-redct"/>
    <property type="match status" value="1"/>
</dbReference>
<dbReference type="PANTHER" id="PTHR44845">
    <property type="entry name" value="CARRIER DOMAIN-CONTAINING PROTEIN"/>
    <property type="match status" value="1"/>
</dbReference>
<dbReference type="Pfam" id="PF00550">
    <property type="entry name" value="PP-binding"/>
    <property type="match status" value="1"/>
</dbReference>
<dbReference type="InterPro" id="IPR036736">
    <property type="entry name" value="ACP-like_sf"/>
</dbReference>
<dbReference type="InterPro" id="IPR042099">
    <property type="entry name" value="ANL_N_sf"/>
</dbReference>
<dbReference type="RefSeq" id="WP_115089503.1">
    <property type="nucleotide sequence ID" value="NZ_CBCSFG010000042.1"/>
</dbReference>